<gene>
    <name evidence="1" type="ORF">M569_00063</name>
</gene>
<organism evidence="1 2">
    <name type="scientific">Genlisea aurea</name>
    <dbReference type="NCBI Taxonomy" id="192259"/>
    <lineage>
        <taxon>Eukaryota</taxon>
        <taxon>Viridiplantae</taxon>
        <taxon>Streptophyta</taxon>
        <taxon>Embryophyta</taxon>
        <taxon>Tracheophyta</taxon>
        <taxon>Spermatophyta</taxon>
        <taxon>Magnoliopsida</taxon>
        <taxon>eudicotyledons</taxon>
        <taxon>Gunneridae</taxon>
        <taxon>Pentapetalae</taxon>
        <taxon>asterids</taxon>
        <taxon>lamiids</taxon>
        <taxon>Lamiales</taxon>
        <taxon>Lentibulariaceae</taxon>
        <taxon>Genlisea</taxon>
    </lineage>
</organism>
<name>S8EF86_9LAMI</name>
<reference evidence="1 2" key="1">
    <citation type="journal article" date="2013" name="BMC Genomics">
        <title>The miniature genome of a carnivorous plant Genlisea aurea contains a low number of genes and short non-coding sequences.</title>
        <authorList>
            <person name="Leushkin E.V."/>
            <person name="Sutormin R.A."/>
            <person name="Nabieva E.R."/>
            <person name="Penin A.A."/>
            <person name="Kondrashov A.S."/>
            <person name="Logacheva M.D."/>
        </authorList>
    </citation>
    <scope>NUCLEOTIDE SEQUENCE [LARGE SCALE GENOMIC DNA]</scope>
</reference>
<evidence type="ECO:0000313" key="2">
    <source>
        <dbReference type="Proteomes" id="UP000015453"/>
    </source>
</evidence>
<protein>
    <submittedName>
        <fullName evidence="1">Uncharacterized protein</fullName>
    </submittedName>
</protein>
<sequence length="292" mass="32921">MFQSDMPLRFWNYAVLTATFLINRLPSKTFDFNCPYLLLYQKDPPRTLEYLDACLSHPLQHSIEVPFYSKGKVRSKGPLQEIQRQDKPLKRELGEKCHMKDLGKLAVLPWNRNGAGTRRNLSLSKKVCPGNCCESKGCPGRGILLRTECNLEVYGFCDSDWVMVTRLCLALIKKCVGYALNLNMLPYHAHNSKRMTMSKQISLVEPKEEAKAIKNRTLIPDDSLSFFPGELPGECFRPYFVTVKVTTCPYQSATLISAYGPASRGLGEGVASESDWRLARLPLCSAINRGDT</sequence>
<evidence type="ECO:0000313" key="1">
    <source>
        <dbReference type="EMBL" id="EPS74688.1"/>
    </source>
</evidence>
<dbReference type="EMBL" id="AUSU01000009">
    <property type="protein sequence ID" value="EPS74688.1"/>
    <property type="molecule type" value="Genomic_DNA"/>
</dbReference>
<dbReference type="Proteomes" id="UP000015453">
    <property type="component" value="Unassembled WGS sequence"/>
</dbReference>
<accession>S8EF86</accession>
<dbReference type="AlphaFoldDB" id="S8EF86"/>
<keyword evidence="2" id="KW-1185">Reference proteome</keyword>
<comment type="caution">
    <text evidence="1">The sequence shown here is derived from an EMBL/GenBank/DDBJ whole genome shotgun (WGS) entry which is preliminary data.</text>
</comment>
<proteinExistence type="predicted"/>
<dbReference type="OrthoDB" id="422839at2759"/>